<evidence type="ECO:0000259" key="2">
    <source>
        <dbReference type="Pfam" id="PF13087"/>
    </source>
</evidence>
<proteinExistence type="predicted"/>
<dbReference type="Pfam" id="PF13087">
    <property type="entry name" value="AAA_12"/>
    <property type="match status" value="1"/>
</dbReference>
<evidence type="ECO:0000313" key="4">
    <source>
        <dbReference type="Proteomes" id="UP000248405"/>
    </source>
</evidence>
<dbReference type="AlphaFoldDB" id="A0A319B1B9"/>
<dbReference type="InterPro" id="IPR041679">
    <property type="entry name" value="DNA2/NAM7-like_C"/>
</dbReference>
<dbReference type="RefSeq" id="XP_025559408.1">
    <property type="nucleotide sequence ID" value="XM_025711676.1"/>
</dbReference>
<keyword evidence="4" id="KW-1185">Reference proteome</keyword>
<name>A0A319B1B9_ASPVC</name>
<keyword evidence="1" id="KW-0812">Transmembrane</keyword>
<dbReference type="InterPro" id="IPR027417">
    <property type="entry name" value="P-loop_NTPase"/>
</dbReference>
<dbReference type="GeneID" id="37216268"/>
<evidence type="ECO:0000313" key="3">
    <source>
        <dbReference type="EMBL" id="PYH65614.1"/>
    </source>
</evidence>
<sequence length="144" mass="15815">MGLKSKMEVESGSTDPESITYQRTMSGLAQDQCQCFCGYGARGVLKKEYVRQMVKLSGRPNIAWEDMVKSLRLTQCSHIVTLHWAVDSGTKSELGFAADNRRANVILTRAWASLIVVANGAIITVLGRSDGGLFRSPGSLDWLF</sequence>
<dbReference type="EMBL" id="KZ821637">
    <property type="protein sequence ID" value="PYH65614.1"/>
    <property type="molecule type" value="Genomic_DNA"/>
</dbReference>
<gene>
    <name evidence="3" type="ORF">BO88DRAFT_470703</name>
</gene>
<keyword evidence="1" id="KW-0472">Membrane</keyword>
<dbReference type="OrthoDB" id="4526869at2759"/>
<reference evidence="3" key="1">
    <citation type="submission" date="2016-12" db="EMBL/GenBank/DDBJ databases">
        <title>The genomes of Aspergillus section Nigri reveals drivers in fungal speciation.</title>
        <authorList>
            <consortium name="DOE Joint Genome Institute"/>
            <person name="Vesth T.C."/>
            <person name="Nybo J."/>
            <person name="Theobald S."/>
            <person name="Brandl J."/>
            <person name="Frisvad J.C."/>
            <person name="Nielsen K.F."/>
            <person name="Lyhne E.K."/>
            <person name="Kogle M.E."/>
            <person name="Kuo A."/>
            <person name="Riley R."/>
            <person name="Clum A."/>
            <person name="Nolan M."/>
            <person name="Lipzen A."/>
            <person name="Salamov A."/>
            <person name="Henrissat B."/>
            <person name="Wiebenga A."/>
            <person name="De Vries R.P."/>
            <person name="Grigoriev I.V."/>
            <person name="Mortensen U.H."/>
            <person name="Andersen M.R."/>
            <person name="Baker S.E."/>
        </authorList>
    </citation>
    <scope>NUCLEOTIDE SEQUENCE [LARGE SCALE GENOMIC DNA]</scope>
    <source>
        <strain evidence="3">CBS 113365</strain>
    </source>
</reference>
<organism evidence="3 4">
    <name type="scientific">Aspergillus vadensis (strain CBS 113365 / IMI 142717 / IBT 24658)</name>
    <dbReference type="NCBI Taxonomy" id="1448311"/>
    <lineage>
        <taxon>Eukaryota</taxon>
        <taxon>Fungi</taxon>
        <taxon>Dikarya</taxon>
        <taxon>Ascomycota</taxon>
        <taxon>Pezizomycotina</taxon>
        <taxon>Eurotiomycetes</taxon>
        <taxon>Eurotiomycetidae</taxon>
        <taxon>Eurotiales</taxon>
        <taxon>Aspergillaceae</taxon>
        <taxon>Aspergillus</taxon>
        <taxon>Aspergillus subgen. Circumdati</taxon>
    </lineage>
</organism>
<feature type="domain" description="DNA2/NAM7 helicase-like C-terminal" evidence="2">
    <location>
        <begin position="85"/>
        <end position="119"/>
    </location>
</feature>
<keyword evidence="1" id="KW-1133">Transmembrane helix</keyword>
<protein>
    <recommendedName>
        <fullName evidence="2">DNA2/NAM7 helicase-like C-terminal domain-containing protein</fullName>
    </recommendedName>
</protein>
<feature type="transmembrane region" description="Helical" evidence="1">
    <location>
        <begin position="110"/>
        <end position="127"/>
    </location>
</feature>
<dbReference type="Gene3D" id="3.40.50.300">
    <property type="entry name" value="P-loop containing nucleotide triphosphate hydrolases"/>
    <property type="match status" value="1"/>
</dbReference>
<dbReference type="Proteomes" id="UP000248405">
    <property type="component" value="Unassembled WGS sequence"/>
</dbReference>
<evidence type="ECO:0000256" key="1">
    <source>
        <dbReference type="SAM" id="Phobius"/>
    </source>
</evidence>
<accession>A0A319B1B9</accession>